<dbReference type="EMBL" id="KZ826392">
    <property type="protein sequence ID" value="PYI02624.1"/>
    <property type="molecule type" value="Genomic_DNA"/>
</dbReference>
<sequence>PRPSNLTPEMYRIPPTNRTQFTKMKDIIKYIEQKHEDFEKDHVSQYIEISGIKATDITALETNRHNLPSFRSTFFETEERLILKLTDEAHESLSRFIFKLIDRRLEDWNLTVREIRPHGAGKKLMVDGNGSRVYKAPDESWSPATRDRNDFPSIVVEVGFRDSYTRLKNDAGMWVEMSEERTRIVLLVVFDQKEMEIVIERWERRAVRCRCGIDMRSGSVGMRERVYRAECIQRITLTYTGPGMATVIGAPLVLPLGSIFDGSAGLPLPDNVDVDNELSFSEHVLEQMAIRYFEAF</sequence>
<gene>
    <name evidence="1" type="ORF">BO78DRAFT_324751</name>
</gene>
<name>A0A319EFT8_ASPSB</name>
<evidence type="ECO:0000313" key="1">
    <source>
        <dbReference type="EMBL" id="PYI02624.1"/>
    </source>
</evidence>
<dbReference type="VEuPathDB" id="FungiDB:BO78DRAFT_324751"/>
<dbReference type="AlphaFoldDB" id="A0A319EFT8"/>
<keyword evidence="2" id="KW-1185">Reference proteome</keyword>
<accession>A0A319EFT8</accession>
<feature type="non-terminal residue" evidence="1">
    <location>
        <position position="1"/>
    </location>
</feature>
<protein>
    <submittedName>
        <fullName evidence="1">Uncharacterized protein</fullName>
    </submittedName>
</protein>
<dbReference type="Proteomes" id="UP000248423">
    <property type="component" value="Unassembled WGS sequence"/>
</dbReference>
<dbReference type="OrthoDB" id="4509931at2759"/>
<proteinExistence type="predicted"/>
<organism evidence="1 2">
    <name type="scientific">Aspergillus sclerotiicarbonarius (strain CBS 121057 / IBT 28362)</name>
    <dbReference type="NCBI Taxonomy" id="1448318"/>
    <lineage>
        <taxon>Eukaryota</taxon>
        <taxon>Fungi</taxon>
        <taxon>Dikarya</taxon>
        <taxon>Ascomycota</taxon>
        <taxon>Pezizomycotina</taxon>
        <taxon>Eurotiomycetes</taxon>
        <taxon>Eurotiomycetidae</taxon>
        <taxon>Eurotiales</taxon>
        <taxon>Aspergillaceae</taxon>
        <taxon>Aspergillus</taxon>
        <taxon>Aspergillus subgen. Circumdati</taxon>
    </lineage>
</organism>
<reference evidence="1 2" key="1">
    <citation type="submission" date="2018-02" db="EMBL/GenBank/DDBJ databases">
        <title>The genomes of Aspergillus section Nigri reveals drivers in fungal speciation.</title>
        <authorList>
            <consortium name="DOE Joint Genome Institute"/>
            <person name="Vesth T.C."/>
            <person name="Nybo J."/>
            <person name="Theobald S."/>
            <person name="Brandl J."/>
            <person name="Frisvad J.C."/>
            <person name="Nielsen K.F."/>
            <person name="Lyhne E.K."/>
            <person name="Kogle M.E."/>
            <person name="Kuo A."/>
            <person name="Riley R."/>
            <person name="Clum A."/>
            <person name="Nolan M."/>
            <person name="Lipzen A."/>
            <person name="Salamov A."/>
            <person name="Henrissat B."/>
            <person name="Wiebenga A."/>
            <person name="De vries R.P."/>
            <person name="Grigoriev I.V."/>
            <person name="Mortensen U.H."/>
            <person name="Andersen M.R."/>
            <person name="Baker S.E."/>
        </authorList>
    </citation>
    <scope>NUCLEOTIDE SEQUENCE [LARGE SCALE GENOMIC DNA]</scope>
    <source>
        <strain evidence="1 2">CBS 121057</strain>
    </source>
</reference>
<evidence type="ECO:0000313" key="2">
    <source>
        <dbReference type="Proteomes" id="UP000248423"/>
    </source>
</evidence>